<gene>
    <name evidence="1" type="ORF">LCGC14_2875780</name>
</gene>
<organism evidence="1">
    <name type="scientific">marine sediment metagenome</name>
    <dbReference type="NCBI Taxonomy" id="412755"/>
    <lineage>
        <taxon>unclassified sequences</taxon>
        <taxon>metagenomes</taxon>
        <taxon>ecological metagenomes</taxon>
    </lineage>
</organism>
<name>A0A0F8YNA6_9ZZZZ</name>
<comment type="caution">
    <text evidence="1">The sequence shown here is derived from an EMBL/GenBank/DDBJ whole genome shotgun (WGS) entry which is preliminary data.</text>
</comment>
<evidence type="ECO:0000313" key="1">
    <source>
        <dbReference type="EMBL" id="KKK75230.1"/>
    </source>
</evidence>
<dbReference type="EMBL" id="LAZR01055961">
    <property type="protein sequence ID" value="KKK75230.1"/>
    <property type="molecule type" value="Genomic_DNA"/>
</dbReference>
<proteinExistence type="predicted"/>
<reference evidence="1" key="1">
    <citation type="journal article" date="2015" name="Nature">
        <title>Complex archaea that bridge the gap between prokaryotes and eukaryotes.</title>
        <authorList>
            <person name="Spang A."/>
            <person name="Saw J.H."/>
            <person name="Jorgensen S.L."/>
            <person name="Zaremba-Niedzwiedzka K."/>
            <person name="Martijn J."/>
            <person name="Lind A.E."/>
            <person name="van Eijk R."/>
            <person name="Schleper C."/>
            <person name="Guy L."/>
            <person name="Ettema T.J."/>
        </authorList>
    </citation>
    <scope>NUCLEOTIDE SEQUENCE</scope>
</reference>
<accession>A0A0F8YNA6</accession>
<dbReference type="AlphaFoldDB" id="A0A0F8YNA6"/>
<sequence>MPLEAKLLASLLKTPLEKPLPNFNISAARDKQQVAAQIDKFINAKVSDNVDLNRLVNQAFSRMIDSQSLQPLTIQREILSVLRPESLTPSALQNSFSQSLRCFKYGASSSKIARR</sequence>
<protein>
    <submittedName>
        <fullName evidence="1">Uncharacterized protein</fullName>
    </submittedName>
</protein>